<dbReference type="AlphaFoldDB" id="N6TYY5"/>
<accession>N6TYY5</accession>
<evidence type="ECO:0000313" key="1">
    <source>
        <dbReference type="EMBL" id="ENN85589.1"/>
    </source>
</evidence>
<protein>
    <submittedName>
        <fullName evidence="1">Uncharacterized protein</fullName>
    </submittedName>
</protein>
<proteinExistence type="predicted"/>
<evidence type="ECO:0000313" key="2">
    <source>
        <dbReference type="Proteomes" id="UP000012429"/>
    </source>
</evidence>
<sequence>MENNICTEGSPVSRNRMSEIVALVQALNVRDIAGSRRKNAQVRRTDSSDRRLIAPEIRMLRSTGGETVDALPGRACFAQFGAAIGLRPLPQHIEATRRPTRLSLRHSVGRCRDQPCHPT</sequence>
<dbReference type="STRING" id="363754.RHSP_82545"/>
<dbReference type="EMBL" id="AQHN01000083">
    <property type="protein sequence ID" value="ENN85589.1"/>
    <property type="molecule type" value="Genomic_DNA"/>
</dbReference>
<gene>
    <name evidence="1" type="ORF">RHSP_82545</name>
</gene>
<comment type="caution">
    <text evidence="1">The sequence shown here is derived from an EMBL/GenBank/DDBJ whole genome shotgun (WGS) entry which is preliminary data.</text>
</comment>
<organism evidence="1 2">
    <name type="scientific">Rhizobium freirei PRF 81</name>
    <dbReference type="NCBI Taxonomy" id="363754"/>
    <lineage>
        <taxon>Bacteria</taxon>
        <taxon>Pseudomonadati</taxon>
        <taxon>Pseudomonadota</taxon>
        <taxon>Alphaproteobacteria</taxon>
        <taxon>Hyphomicrobiales</taxon>
        <taxon>Rhizobiaceae</taxon>
        <taxon>Rhizobium/Agrobacterium group</taxon>
        <taxon>Rhizobium</taxon>
    </lineage>
</organism>
<reference evidence="1 2" key="1">
    <citation type="journal article" date="2012" name="BMC Genomics">
        <title>Genomic basis of broad host range and environmental adaptability of Rhizobium tropici CIAT 899 and Rhizobium sp. PRF 81 which are used in inoculants for common bean (Phaseolus vulgaris L.).</title>
        <authorList>
            <person name="Ormeno-Orrillo E."/>
            <person name="Menna P."/>
            <person name="Almeida L.G."/>
            <person name="Ollero F.J."/>
            <person name="Nicolas M.F."/>
            <person name="Pains Rodrigues E."/>
            <person name="Shigueyoshi Nakatani A."/>
            <person name="Silva Batista J.S."/>
            <person name="Oliveira Chueire L.M."/>
            <person name="Souza R.C."/>
            <person name="Ribeiro Vasconcelos A.T."/>
            <person name="Megias M."/>
            <person name="Hungria M."/>
            <person name="Martinez-Romero E."/>
        </authorList>
    </citation>
    <scope>NUCLEOTIDE SEQUENCE [LARGE SCALE GENOMIC DNA]</scope>
    <source>
        <strain evidence="1 2">PRF 81</strain>
    </source>
</reference>
<keyword evidence="2" id="KW-1185">Reference proteome</keyword>
<dbReference type="Proteomes" id="UP000012429">
    <property type="component" value="Unassembled WGS sequence"/>
</dbReference>
<name>N6TYY5_9HYPH</name>